<organism evidence="5 6">
    <name type="scientific">Castanea mollissima</name>
    <name type="common">Chinese chestnut</name>
    <dbReference type="NCBI Taxonomy" id="60419"/>
    <lineage>
        <taxon>Eukaryota</taxon>
        <taxon>Viridiplantae</taxon>
        <taxon>Streptophyta</taxon>
        <taxon>Embryophyta</taxon>
        <taxon>Tracheophyta</taxon>
        <taxon>Spermatophyta</taxon>
        <taxon>Magnoliopsida</taxon>
        <taxon>eudicotyledons</taxon>
        <taxon>Gunneridae</taxon>
        <taxon>Pentapetalae</taxon>
        <taxon>rosids</taxon>
        <taxon>fabids</taxon>
        <taxon>Fagales</taxon>
        <taxon>Fagaceae</taxon>
        <taxon>Castanea</taxon>
    </lineage>
</organism>
<sequence length="112" mass="13155">MVVEGNHEIEEQARGGIHFIMLGAYIAYNKSGDQYKWLERDLANVDRSKTPWLVATWHPPWYSSYKAHYREVECMRVAMEELLYSYGVDIVFNGHISRSMLMKGQIEFIITH</sequence>
<evidence type="ECO:0000313" key="6">
    <source>
        <dbReference type="Proteomes" id="UP000737018"/>
    </source>
</evidence>
<proteinExistence type="predicted"/>
<dbReference type="GO" id="GO:0003993">
    <property type="term" value="F:acid phosphatase activity"/>
    <property type="evidence" value="ECO:0007669"/>
    <property type="project" value="UniProtKB-EC"/>
</dbReference>
<keyword evidence="6" id="KW-1185">Reference proteome</keyword>
<dbReference type="EMBL" id="JRKL02000186">
    <property type="protein sequence ID" value="KAF3974058.1"/>
    <property type="molecule type" value="Genomic_DNA"/>
</dbReference>
<dbReference type="InterPro" id="IPR004843">
    <property type="entry name" value="Calcineurin-like_PHP"/>
</dbReference>
<dbReference type="PANTHER" id="PTHR22953">
    <property type="entry name" value="ACID PHOSPHATASE RELATED"/>
    <property type="match status" value="1"/>
</dbReference>
<evidence type="ECO:0000313" key="5">
    <source>
        <dbReference type="EMBL" id="KAF3974058.1"/>
    </source>
</evidence>
<dbReference type="AlphaFoldDB" id="A0A8J4RVZ4"/>
<evidence type="ECO:0000256" key="1">
    <source>
        <dbReference type="ARBA" id="ARBA00000032"/>
    </source>
</evidence>
<dbReference type="InterPro" id="IPR029052">
    <property type="entry name" value="Metallo-depent_PP-like"/>
</dbReference>
<accession>A0A8J4RVZ4</accession>
<comment type="catalytic activity">
    <reaction evidence="1">
        <text>a phosphate monoester + H2O = an alcohol + phosphate</text>
        <dbReference type="Rhea" id="RHEA:15017"/>
        <dbReference type="ChEBI" id="CHEBI:15377"/>
        <dbReference type="ChEBI" id="CHEBI:30879"/>
        <dbReference type="ChEBI" id="CHEBI:43474"/>
        <dbReference type="ChEBI" id="CHEBI:67140"/>
        <dbReference type="EC" id="3.1.3.2"/>
    </reaction>
</comment>
<protein>
    <recommendedName>
        <fullName evidence="2">acid phosphatase</fullName>
        <ecNumber evidence="2">3.1.3.2</ecNumber>
    </recommendedName>
</protein>
<dbReference type="Pfam" id="PF00149">
    <property type="entry name" value="Metallophos"/>
    <property type="match status" value="1"/>
</dbReference>
<dbReference type="OrthoDB" id="45007at2759"/>
<dbReference type="Gene3D" id="3.60.21.10">
    <property type="match status" value="1"/>
</dbReference>
<dbReference type="SUPFAM" id="SSF56300">
    <property type="entry name" value="Metallo-dependent phosphatases"/>
    <property type="match status" value="1"/>
</dbReference>
<dbReference type="PANTHER" id="PTHR22953:SF15">
    <property type="entry name" value="PURPLE ACID PHOSPHATASE 13"/>
    <property type="match status" value="1"/>
</dbReference>
<reference evidence="5" key="1">
    <citation type="submission" date="2020-03" db="EMBL/GenBank/DDBJ databases">
        <title>Castanea mollissima Vanexum genome sequencing.</title>
        <authorList>
            <person name="Staton M."/>
        </authorList>
    </citation>
    <scope>NUCLEOTIDE SEQUENCE</scope>
    <source>
        <tissue evidence="5">Leaf</tissue>
    </source>
</reference>
<evidence type="ECO:0000259" key="4">
    <source>
        <dbReference type="Pfam" id="PF00149"/>
    </source>
</evidence>
<name>A0A8J4RVZ4_9ROSI</name>
<dbReference type="InterPro" id="IPR039331">
    <property type="entry name" value="PAPs-like"/>
</dbReference>
<evidence type="ECO:0000256" key="3">
    <source>
        <dbReference type="ARBA" id="ARBA00022729"/>
    </source>
</evidence>
<gene>
    <name evidence="5" type="ORF">CMV_002570</name>
</gene>
<comment type="caution">
    <text evidence="5">The sequence shown here is derived from an EMBL/GenBank/DDBJ whole genome shotgun (WGS) entry which is preliminary data.</text>
</comment>
<keyword evidence="3" id="KW-0732">Signal</keyword>
<feature type="domain" description="Calcineurin-like phosphoesterase" evidence="4">
    <location>
        <begin position="31"/>
        <end position="96"/>
    </location>
</feature>
<evidence type="ECO:0000256" key="2">
    <source>
        <dbReference type="ARBA" id="ARBA00012646"/>
    </source>
</evidence>
<dbReference type="Proteomes" id="UP000737018">
    <property type="component" value="Unassembled WGS sequence"/>
</dbReference>
<dbReference type="EC" id="3.1.3.2" evidence="2"/>